<dbReference type="eggNOG" id="COG3903">
    <property type="taxonomic scope" value="Bacteria"/>
</dbReference>
<dbReference type="InterPro" id="IPR036388">
    <property type="entry name" value="WH-like_DNA-bd_sf"/>
</dbReference>
<evidence type="ECO:0000256" key="2">
    <source>
        <dbReference type="ARBA" id="ARBA00023012"/>
    </source>
</evidence>
<dbReference type="Pfam" id="PF00486">
    <property type="entry name" value="Trans_reg_C"/>
    <property type="match status" value="1"/>
</dbReference>
<name>F8K1M2_STREN</name>
<organism evidence="9 10">
    <name type="scientific">Streptantibioticus cattleyicolor (strain ATCC 35852 / DSM 46488 / JCM 4925 / NBRC 14057 / NRRL 8057)</name>
    <name type="common">Streptomyces cattleya</name>
    <dbReference type="NCBI Taxonomy" id="1003195"/>
    <lineage>
        <taxon>Bacteria</taxon>
        <taxon>Bacillati</taxon>
        <taxon>Actinomycetota</taxon>
        <taxon>Actinomycetes</taxon>
        <taxon>Kitasatosporales</taxon>
        <taxon>Streptomycetaceae</taxon>
        <taxon>Streptantibioticus</taxon>
    </lineage>
</organism>
<dbReference type="KEGG" id="scy:SCATT_26850"/>
<keyword evidence="3" id="KW-0805">Transcription regulation</keyword>
<keyword evidence="6" id="KW-0802">TPR repeat</keyword>
<feature type="DNA-binding region" description="OmpR/PhoB-type" evidence="7">
    <location>
        <begin position="1"/>
        <end position="64"/>
    </location>
</feature>
<dbReference type="Gene3D" id="3.40.50.300">
    <property type="entry name" value="P-loop containing nucleotide triphosphate hydrolases"/>
    <property type="match status" value="1"/>
</dbReference>
<keyword evidence="10" id="KW-1185">Reference proteome</keyword>
<dbReference type="CDD" id="cd15831">
    <property type="entry name" value="BTAD"/>
    <property type="match status" value="1"/>
</dbReference>
<dbReference type="PATRIC" id="fig|1003195.11.peg.4193"/>
<dbReference type="SMART" id="SM00028">
    <property type="entry name" value="TPR"/>
    <property type="match status" value="6"/>
</dbReference>
<dbReference type="STRING" id="1003195.SCATT_26850"/>
<dbReference type="PANTHER" id="PTHR35807">
    <property type="entry name" value="TRANSCRIPTIONAL REGULATOR REDD-RELATED"/>
    <property type="match status" value="1"/>
</dbReference>
<evidence type="ECO:0000259" key="8">
    <source>
        <dbReference type="PROSITE" id="PS51755"/>
    </source>
</evidence>
<keyword evidence="2" id="KW-0902">Two-component regulatory system</keyword>
<sequence length="957" mass="104243">MLILAWGRVVSVGALVDAVWGDRPPTTARTQVAICIGALRKAFKQAGVEDDIISTAHPGYRLETARSETDALEFTSMVSDAAAAVRGSRLDDASALYTRALALWKGPALAGVTGQPVEDEATRLEERRLSAYKAWSDVDLALGRHQELIPELTAVAQNYPLDEQLRHNLMLAQYRAGRRGEATEGFRSWRRYFVDELGLEPSPVIQELHNAILRDEPGLALPAESAPPPETRFVPAELPPDAAAFQGREAELAQLDTLLDRPPAGQPTALGFVTGVAGVGKTALVVHWAHRAAGQFPDGQLYADFSGGDGDQPPMSAHALIERFLRALGVPGEQIPADPGARESLYRSVLAERRVLVVLDNVSGVEEVLPLVPGSGRCCVLVTSREQLDHLAVGGAVRVGLGLMSEAEAERLIARIAGEERVAADPSAVRELFRLCDGLPLALRIAAARLAVKRHWSVAHLVHRLSDERRRLDELSTGGIGVRASFAVSYRGLPKKAGRMYRRLGLLNVPDFTAWAGAALLDVSPGEAEDLIERLVDANLLTVTGTDATGTLRYGLHDLLRLYARELAQSEESEEERDEARGRVLRTLLTLAEEGHRREYGGDFSVIHGSTPRRPLDPALVDGLLRSPLKWFDAERSALVALLVQACDLGLDELAWDLAMSSVVLFETRADYDNWRLVAQRALEAAQKSGNRRGEAAMWYELGSVEMFQQRFDRAVPLFEVALGLFEEVGEVHGHALTLRNLAIVHRVRGDLVSAMGKLSAARDVLHEVGDASAEAHALGQMAQIELDWGNADEAVTLSREAVRIATGLGETRGAAQALNRLAGAYLRQGRYDAAEESYQWVLRLVREKGDSRGEAYALLGLGETHVVAERYPAAEQVLLEALRLTHRVNDLFLLARVNLTLGRCNVRLGRPDRAGQFLTLARSLFRQMDSPAGEQQAAREMAALGGGAPRDLLKVC</sequence>
<accession>G8X2E0</accession>
<dbReference type="Gene3D" id="1.25.40.10">
    <property type="entry name" value="Tetratricopeptide repeat domain"/>
    <property type="match status" value="2"/>
</dbReference>
<dbReference type="Pfam" id="PF13191">
    <property type="entry name" value="AAA_16"/>
    <property type="match status" value="1"/>
</dbReference>
<gene>
    <name evidence="9" type="ordered locus">SCATT_26850</name>
</gene>
<protein>
    <submittedName>
        <fullName evidence="9">Putative AfsR-like transcriptional regulator</fullName>
    </submittedName>
</protein>
<dbReference type="InterPro" id="IPR019734">
    <property type="entry name" value="TPR_rpt"/>
</dbReference>
<dbReference type="PROSITE" id="PS51755">
    <property type="entry name" value="OMPR_PHOB"/>
    <property type="match status" value="1"/>
</dbReference>
<dbReference type="PRINTS" id="PR00364">
    <property type="entry name" value="DISEASERSIST"/>
</dbReference>
<dbReference type="InterPro" id="IPR011990">
    <property type="entry name" value="TPR-like_helical_dom_sf"/>
</dbReference>
<feature type="domain" description="OmpR/PhoB-type" evidence="8">
    <location>
        <begin position="1"/>
        <end position="64"/>
    </location>
</feature>
<dbReference type="SUPFAM" id="SSF48452">
    <property type="entry name" value="TPR-like"/>
    <property type="match status" value="3"/>
</dbReference>
<evidence type="ECO:0000256" key="5">
    <source>
        <dbReference type="ARBA" id="ARBA00023163"/>
    </source>
</evidence>
<evidence type="ECO:0000256" key="6">
    <source>
        <dbReference type="PROSITE-ProRule" id="PRU00339"/>
    </source>
</evidence>
<dbReference type="PANTHER" id="PTHR35807:SF1">
    <property type="entry name" value="TRANSCRIPTIONAL REGULATOR REDD"/>
    <property type="match status" value="1"/>
</dbReference>
<dbReference type="InterPro" id="IPR016032">
    <property type="entry name" value="Sig_transdc_resp-reg_C-effctor"/>
</dbReference>
<dbReference type="GO" id="GO:0003677">
    <property type="term" value="F:DNA binding"/>
    <property type="evidence" value="ECO:0007669"/>
    <property type="project" value="UniProtKB-UniRule"/>
</dbReference>
<feature type="repeat" description="TPR" evidence="6">
    <location>
        <begin position="816"/>
        <end position="849"/>
    </location>
</feature>
<evidence type="ECO:0000256" key="7">
    <source>
        <dbReference type="PROSITE-ProRule" id="PRU01091"/>
    </source>
</evidence>
<dbReference type="SMART" id="SM01043">
    <property type="entry name" value="BTAD"/>
    <property type="match status" value="1"/>
</dbReference>
<dbReference type="SUPFAM" id="SSF52540">
    <property type="entry name" value="P-loop containing nucleoside triphosphate hydrolases"/>
    <property type="match status" value="1"/>
</dbReference>
<dbReference type="EMBL" id="CP003219">
    <property type="protein sequence ID" value="AEW95056.1"/>
    <property type="molecule type" value="Genomic_DNA"/>
</dbReference>
<dbReference type="GO" id="GO:0006355">
    <property type="term" value="P:regulation of DNA-templated transcription"/>
    <property type="evidence" value="ECO:0007669"/>
    <property type="project" value="InterPro"/>
</dbReference>
<dbReference type="Proteomes" id="UP000007842">
    <property type="component" value="Chromosome"/>
</dbReference>
<dbReference type="AlphaFoldDB" id="F8K1M2"/>
<dbReference type="Gene3D" id="1.10.10.10">
    <property type="entry name" value="Winged helix-like DNA-binding domain superfamily/Winged helix DNA-binding domain"/>
    <property type="match status" value="1"/>
</dbReference>
<dbReference type="HOGENOM" id="CLU_004665_2_0_11"/>
<dbReference type="PROSITE" id="PS50005">
    <property type="entry name" value="TPR"/>
    <property type="match status" value="2"/>
</dbReference>
<dbReference type="KEGG" id="sct:SCAT_2701"/>
<evidence type="ECO:0000256" key="1">
    <source>
        <dbReference type="ARBA" id="ARBA00005820"/>
    </source>
</evidence>
<evidence type="ECO:0000313" key="10">
    <source>
        <dbReference type="Proteomes" id="UP000007842"/>
    </source>
</evidence>
<dbReference type="SUPFAM" id="SSF46894">
    <property type="entry name" value="C-terminal effector domain of the bipartite response regulators"/>
    <property type="match status" value="1"/>
</dbReference>
<keyword evidence="4 7" id="KW-0238">DNA-binding</keyword>
<dbReference type="InterPro" id="IPR001867">
    <property type="entry name" value="OmpR/PhoB-type_DNA-bd"/>
</dbReference>
<evidence type="ECO:0000313" key="9">
    <source>
        <dbReference type="EMBL" id="AEW95056.1"/>
    </source>
</evidence>
<proteinExistence type="inferred from homology"/>
<evidence type="ECO:0000256" key="3">
    <source>
        <dbReference type="ARBA" id="ARBA00023015"/>
    </source>
</evidence>
<dbReference type="InterPro" id="IPR005158">
    <property type="entry name" value="BTAD"/>
</dbReference>
<dbReference type="Pfam" id="PF03704">
    <property type="entry name" value="BTAD"/>
    <property type="match status" value="1"/>
</dbReference>
<comment type="similarity">
    <text evidence="1">Belongs to the AfsR/DnrI/RedD regulatory family.</text>
</comment>
<dbReference type="Pfam" id="PF13432">
    <property type="entry name" value="TPR_16"/>
    <property type="match status" value="1"/>
</dbReference>
<reference evidence="10" key="1">
    <citation type="submission" date="2011-12" db="EMBL/GenBank/DDBJ databases">
        <title>Complete genome sequence of Streptomyces cattleya strain DSM 46488.</title>
        <authorList>
            <person name="Ou H.-Y."/>
            <person name="Li P."/>
            <person name="Zhao C."/>
            <person name="O'Hagan D."/>
            <person name="Deng Z."/>
        </authorList>
    </citation>
    <scope>NUCLEOTIDE SEQUENCE [LARGE SCALE GENOMIC DNA]</scope>
    <source>
        <strain evidence="10">ATCC 35852 / DSM 46488 / JCM 4925 / NBRC 14057 / NRRL 8057</strain>
    </source>
</reference>
<dbReference type="GO" id="GO:0000160">
    <property type="term" value="P:phosphorelay signal transduction system"/>
    <property type="evidence" value="ECO:0007669"/>
    <property type="project" value="UniProtKB-KW"/>
</dbReference>
<evidence type="ECO:0000256" key="4">
    <source>
        <dbReference type="ARBA" id="ARBA00023125"/>
    </source>
</evidence>
<dbReference type="InterPro" id="IPR027417">
    <property type="entry name" value="P-loop_NTPase"/>
</dbReference>
<dbReference type="eggNOG" id="COG3629">
    <property type="taxonomic scope" value="Bacteria"/>
</dbReference>
<keyword evidence="5" id="KW-0804">Transcription</keyword>
<dbReference type="InterPro" id="IPR051677">
    <property type="entry name" value="AfsR-DnrI-RedD_regulator"/>
</dbReference>
<dbReference type="InterPro" id="IPR041664">
    <property type="entry name" value="AAA_16"/>
</dbReference>
<accession>F8K1M2</accession>
<dbReference type="Pfam" id="PF13424">
    <property type="entry name" value="TPR_12"/>
    <property type="match status" value="1"/>
</dbReference>
<feature type="repeat" description="TPR" evidence="6">
    <location>
        <begin position="696"/>
        <end position="729"/>
    </location>
</feature>